<dbReference type="GO" id="GO:0005886">
    <property type="term" value="C:plasma membrane"/>
    <property type="evidence" value="ECO:0007669"/>
    <property type="project" value="TreeGrafter"/>
</dbReference>
<evidence type="ECO:0000313" key="4">
    <source>
        <dbReference type="EMBL" id="GAB47598.1"/>
    </source>
</evidence>
<comment type="similarity">
    <text evidence="1">Belongs to the UPF0749 family.</text>
</comment>
<dbReference type="PANTHER" id="PTHR37313">
    <property type="entry name" value="UPF0749 PROTEIN RV1825"/>
    <property type="match status" value="1"/>
</dbReference>
<sequence>MVERVGGASAVTTPGRPDASMSLLIEIMDRPLDPSYEAAAKARALRGEAPRRRPWNTAVVGLTALASGLLFATSGLTYARADAGRDGRVELVERIEQRQQEADEAAARNVALESRLHTLEAGAVGDDPVAVRLERVRDAAGASPVEGPGLRITLDDAPGLGPVGGGGPRDDTDDDTGRIVYRDLQNVTNDLWAAGAEAVAVNGHRLTSTTAIRFAGRAILVGFRPLARPYVVEAVMGPESQAAYTRGAGGAYLADLRTAFSARAEAHAEARLRLPAADPTRLRYARVSSRRHGDDTPADGTPSTAPTDAHPSSRPPAKENG</sequence>
<dbReference type="InterPro" id="IPR010273">
    <property type="entry name" value="DUF881"/>
</dbReference>
<evidence type="ECO:0000313" key="5">
    <source>
        <dbReference type="Proteomes" id="UP000004367"/>
    </source>
</evidence>
<dbReference type="Proteomes" id="UP000004367">
    <property type="component" value="Unassembled WGS sequence"/>
</dbReference>
<keyword evidence="2" id="KW-0175">Coiled coil</keyword>
<dbReference type="PANTHER" id="PTHR37313:SF1">
    <property type="entry name" value="UPF0749 PROTEIN RV1823"/>
    <property type="match status" value="1"/>
</dbReference>
<reference evidence="4 5" key="1">
    <citation type="submission" date="2012-02" db="EMBL/GenBank/DDBJ databases">
        <title>Whole genome shotgun sequence of Mobilicoccus pelagius NBRC 104925.</title>
        <authorList>
            <person name="Yoshida Y."/>
            <person name="Hosoyama A."/>
            <person name="Tsuchikane K."/>
            <person name="Katsumata H."/>
            <person name="Yamazaki S."/>
            <person name="Fujita N."/>
        </authorList>
    </citation>
    <scope>NUCLEOTIDE SEQUENCE [LARGE SCALE GENOMIC DNA]</scope>
    <source>
        <strain evidence="4 5">NBRC 104925</strain>
    </source>
</reference>
<dbReference type="Gene3D" id="3.30.70.1880">
    <property type="entry name" value="Protein of unknown function DUF881"/>
    <property type="match status" value="1"/>
</dbReference>
<organism evidence="4 5">
    <name type="scientific">Mobilicoccus pelagius NBRC 104925</name>
    <dbReference type="NCBI Taxonomy" id="1089455"/>
    <lineage>
        <taxon>Bacteria</taxon>
        <taxon>Bacillati</taxon>
        <taxon>Actinomycetota</taxon>
        <taxon>Actinomycetes</taxon>
        <taxon>Micrococcales</taxon>
        <taxon>Dermatophilaceae</taxon>
        <taxon>Mobilicoccus</taxon>
    </lineage>
</organism>
<keyword evidence="5" id="KW-1185">Reference proteome</keyword>
<name>H5UPE0_9MICO</name>
<dbReference type="RefSeq" id="WP_009481496.1">
    <property type="nucleotide sequence ID" value="NZ_BAFE01000020.1"/>
</dbReference>
<dbReference type="eggNOG" id="COG3879">
    <property type="taxonomic scope" value="Bacteria"/>
</dbReference>
<dbReference type="OrthoDB" id="3218134at2"/>
<accession>H5UPE0</accession>
<dbReference type="STRING" id="1089455.MOPEL_021_00340"/>
<feature type="coiled-coil region" evidence="2">
    <location>
        <begin position="88"/>
        <end position="115"/>
    </location>
</feature>
<dbReference type="EMBL" id="BAFE01000020">
    <property type="protein sequence ID" value="GAB47598.1"/>
    <property type="molecule type" value="Genomic_DNA"/>
</dbReference>
<feature type="region of interest" description="Disordered" evidence="3">
    <location>
        <begin position="142"/>
        <end position="175"/>
    </location>
</feature>
<feature type="region of interest" description="Disordered" evidence="3">
    <location>
        <begin position="281"/>
        <end position="321"/>
    </location>
</feature>
<comment type="caution">
    <text evidence="4">The sequence shown here is derived from an EMBL/GenBank/DDBJ whole genome shotgun (WGS) entry which is preliminary data.</text>
</comment>
<evidence type="ECO:0000256" key="2">
    <source>
        <dbReference type="SAM" id="Coils"/>
    </source>
</evidence>
<evidence type="ECO:0008006" key="6">
    <source>
        <dbReference type="Google" id="ProtNLM"/>
    </source>
</evidence>
<dbReference type="Pfam" id="PF05949">
    <property type="entry name" value="DUF881"/>
    <property type="match status" value="1"/>
</dbReference>
<gene>
    <name evidence="4" type="ORF">MOPEL_021_00340</name>
</gene>
<dbReference type="AlphaFoldDB" id="H5UPE0"/>
<protein>
    <recommendedName>
        <fullName evidence="6">DUF881 domain-containing protein</fullName>
    </recommendedName>
</protein>
<proteinExistence type="inferred from homology"/>
<evidence type="ECO:0000256" key="3">
    <source>
        <dbReference type="SAM" id="MobiDB-lite"/>
    </source>
</evidence>
<evidence type="ECO:0000256" key="1">
    <source>
        <dbReference type="ARBA" id="ARBA00009108"/>
    </source>
</evidence>